<proteinExistence type="predicted"/>
<keyword evidence="3" id="KW-1185">Reference proteome</keyword>
<protein>
    <recommendedName>
        <fullName evidence="4">Zinc finger GRF-type domain-containing protein</fullName>
    </recommendedName>
</protein>
<name>A0AAV5I398_9ROSI</name>
<organism evidence="2 3">
    <name type="scientific">Rubroshorea leprosula</name>
    <dbReference type="NCBI Taxonomy" id="152421"/>
    <lineage>
        <taxon>Eukaryota</taxon>
        <taxon>Viridiplantae</taxon>
        <taxon>Streptophyta</taxon>
        <taxon>Embryophyta</taxon>
        <taxon>Tracheophyta</taxon>
        <taxon>Spermatophyta</taxon>
        <taxon>Magnoliopsida</taxon>
        <taxon>eudicotyledons</taxon>
        <taxon>Gunneridae</taxon>
        <taxon>Pentapetalae</taxon>
        <taxon>rosids</taxon>
        <taxon>malvids</taxon>
        <taxon>Malvales</taxon>
        <taxon>Dipterocarpaceae</taxon>
        <taxon>Rubroshorea</taxon>
    </lineage>
</organism>
<dbReference type="AlphaFoldDB" id="A0AAV5I398"/>
<feature type="coiled-coil region" evidence="1">
    <location>
        <begin position="106"/>
        <end position="133"/>
    </location>
</feature>
<evidence type="ECO:0008006" key="4">
    <source>
        <dbReference type="Google" id="ProtNLM"/>
    </source>
</evidence>
<comment type="caution">
    <text evidence="2">The sequence shown here is derived from an EMBL/GenBank/DDBJ whole genome shotgun (WGS) entry which is preliminary data.</text>
</comment>
<gene>
    <name evidence="2" type="ORF">SLEP1_g7093</name>
</gene>
<evidence type="ECO:0000313" key="2">
    <source>
        <dbReference type="EMBL" id="GKU93500.1"/>
    </source>
</evidence>
<sequence>MYSSNSHQPSSQFGSPSSSPHYGEFVGLYKCGLRPVKRNAMTRFNYGRRFWGCPKFSKDGEEAGHTCGLLCNDPCELKSGCNFFIWFDDDFDSRPKFWITYCWDKEQALLNEISQLKKENLDLHREIDGLKNLNCEMENKGNWS</sequence>
<dbReference type="EMBL" id="BPVZ01000007">
    <property type="protein sequence ID" value="GKU93500.1"/>
    <property type="molecule type" value="Genomic_DNA"/>
</dbReference>
<dbReference type="PANTHER" id="PTHR33248">
    <property type="entry name" value="ZINC ION-BINDING PROTEIN"/>
    <property type="match status" value="1"/>
</dbReference>
<dbReference type="Proteomes" id="UP001054252">
    <property type="component" value="Unassembled WGS sequence"/>
</dbReference>
<evidence type="ECO:0000313" key="3">
    <source>
        <dbReference type="Proteomes" id="UP001054252"/>
    </source>
</evidence>
<reference evidence="2 3" key="1">
    <citation type="journal article" date="2021" name="Commun. Biol.">
        <title>The genome of Shorea leprosula (Dipterocarpaceae) highlights the ecological relevance of drought in aseasonal tropical rainforests.</title>
        <authorList>
            <person name="Ng K.K.S."/>
            <person name="Kobayashi M.J."/>
            <person name="Fawcett J.A."/>
            <person name="Hatakeyama M."/>
            <person name="Paape T."/>
            <person name="Ng C.H."/>
            <person name="Ang C.C."/>
            <person name="Tnah L.H."/>
            <person name="Lee C.T."/>
            <person name="Nishiyama T."/>
            <person name="Sese J."/>
            <person name="O'Brien M.J."/>
            <person name="Copetti D."/>
            <person name="Mohd Noor M.I."/>
            <person name="Ong R.C."/>
            <person name="Putra M."/>
            <person name="Sireger I.Z."/>
            <person name="Indrioko S."/>
            <person name="Kosugi Y."/>
            <person name="Izuno A."/>
            <person name="Isagi Y."/>
            <person name="Lee S.L."/>
            <person name="Shimizu K.K."/>
        </authorList>
    </citation>
    <scope>NUCLEOTIDE SEQUENCE [LARGE SCALE GENOMIC DNA]</scope>
    <source>
        <strain evidence="2">214</strain>
    </source>
</reference>
<evidence type="ECO:0000256" key="1">
    <source>
        <dbReference type="SAM" id="Coils"/>
    </source>
</evidence>
<keyword evidence="1" id="KW-0175">Coiled coil</keyword>
<accession>A0AAV5I398</accession>